<evidence type="ECO:0000256" key="4">
    <source>
        <dbReference type="RuleBase" id="RU004447"/>
    </source>
</evidence>
<name>A0A2P7B1N5_9HYPH</name>
<dbReference type="EMBL" id="PGGN01000001">
    <property type="protein sequence ID" value="PSH60362.1"/>
    <property type="molecule type" value="Genomic_DNA"/>
</dbReference>
<evidence type="ECO:0000256" key="3">
    <source>
        <dbReference type="ARBA" id="ARBA00023049"/>
    </source>
</evidence>
<dbReference type="RefSeq" id="WP_106715678.1">
    <property type="nucleotide sequence ID" value="NZ_JACHXT010000004.1"/>
</dbReference>
<evidence type="ECO:0000313" key="7">
    <source>
        <dbReference type="EMBL" id="PSH60362.1"/>
    </source>
</evidence>
<keyword evidence="3" id="KW-0482">Metalloprotease</keyword>
<keyword evidence="3" id="KW-0378">Hydrolase</keyword>
<dbReference type="Pfam" id="PF05193">
    <property type="entry name" value="Peptidase_M16_C"/>
    <property type="match status" value="1"/>
</dbReference>
<comment type="cofactor">
    <cofactor evidence="1">
        <name>Zn(2+)</name>
        <dbReference type="ChEBI" id="CHEBI:29105"/>
    </cofactor>
</comment>
<comment type="similarity">
    <text evidence="2 4">Belongs to the peptidase M16 family.</text>
</comment>
<evidence type="ECO:0000313" key="8">
    <source>
        <dbReference type="Proteomes" id="UP000241158"/>
    </source>
</evidence>
<dbReference type="PROSITE" id="PS00143">
    <property type="entry name" value="INSULINASE"/>
    <property type="match status" value="1"/>
</dbReference>
<dbReference type="Gene3D" id="3.30.830.10">
    <property type="entry name" value="Metalloenzyme, LuxS/M16 peptidase-like"/>
    <property type="match status" value="2"/>
</dbReference>
<dbReference type="OrthoDB" id="9811314at2"/>
<dbReference type="Proteomes" id="UP000241158">
    <property type="component" value="Unassembled WGS sequence"/>
</dbReference>
<evidence type="ECO:0000259" key="6">
    <source>
        <dbReference type="Pfam" id="PF05193"/>
    </source>
</evidence>
<keyword evidence="3" id="KW-0645">Protease</keyword>
<accession>A0A2P7B1N5</accession>
<dbReference type="PANTHER" id="PTHR11851">
    <property type="entry name" value="METALLOPROTEASE"/>
    <property type="match status" value="1"/>
</dbReference>
<gene>
    <name evidence="7" type="ORF">CU100_06670</name>
</gene>
<dbReference type="SUPFAM" id="SSF63411">
    <property type="entry name" value="LuxS/MPP-like metallohydrolase"/>
    <property type="match status" value="2"/>
</dbReference>
<dbReference type="GO" id="GO:0004222">
    <property type="term" value="F:metalloendopeptidase activity"/>
    <property type="evidence" value="ECO:0007669"/>
    <property type="project" value="InterPro"/>
</dbReference>
<evidence type="ECO:0000256" key="2">
    <source>
        <dbReference type="ARBA" id="ARBA00007261"/>
    </source>
</evidence>
<evidence type="ECO:0000256" key="1">
    <source>
        <dbReference type="ARBA" id="ARBA00001947"/>
    </source>
</evidence>
<sequence>MGVEISRLSNGLTIATETMPHVESVALGVWVKAGSRNEAKNQHGIAHLLEHMAFKGTENRSAWKIAADIEDVGGEINAATSVETTSYYARVLRDDMPLAIDILTDIMTSSKFDADELEREKNVVMQEIGAAHDTPDDVVFDRFTEAAFQEQTIGRTILGTPETVQSFSSADLRGYMDEQYSAERMVVVAAGGVRHDEFVREVEKRLGSFRSKSTAPEPDLSQYVGGDFREQRDLMDAQVVIGFEGRAYHVRDFYASQLLAMILGGGMSSRLFQEVREKRGLCYSVYAFHWGFSDTGIFGIHAATGRNHLKKLVPVILNELHEAARNISQEELNRARAQYRASLLMSHESAASRAGQIARQMLLYGHAVSTEELVERLSKITTERLTDLAGRLFLDTTPTVAAVGPVGSLMKFADVRQGLTTATASPRKIAV</sequence>
<dbReference type="GO" id="GO:0006508">
    <property type="term" value="P:proteolysis"/>
    <property type="evidence" value="ECO:0007669"/>
    <property type="project" value="InterPro"/>
</dbReference>
<dbReference type="AlphaFoldDB" id="A0A2P7B1N5"/>
<dbReference type="InterPro" id="IPR011249">
    <property type="entry name" value="Metalloenz_LuxS/M16"/>
</dbReference>
<dbReference type="Pfam" id="PF00675">
    <property type="entry name" value="Peptidase_M16"/>
    <property type="match status" value="1"/>
</dbReference>
<feature type="domain" description="Peptidase M16 C-terminal" evidence="6">
    <location>
        <begin position="167"/>
        <end position="339"/>
    </location>
</feature>
<proteinExistence type="inferred from homology"/>
<dbReference type="InterPro" id="IPR050361">
    <property type="entry name" value="MPP/UQCRC_Complex"/>
</dbReference>
<dbReference type="InterPro" id="IPR011765">
    <property type="entry name" value="Pept_M16_N"/>
</dbReference>
<dbReference type="InterPro" id="IPR007863">
    <property type="entry name" value="Peptidase_M16_C"/>
</dbReference>
<dbReference type="FunFam" id="3.30.830.10:FF:000008">
    <property type="entry name" value="Mitochondrial-processing peptidase subunit beta"/>
    <property type="match status" value="1"/>
</dbReference>
<protein>
    <submittedName>
        <fullName evidence="7">Peptidase M16</fullName>
    </submittedName>
</protein>
<keyword evidence="8" id="KW-1185">Reference proteome</keyword>
<dbReference type="PANTHER" id="PTHR11851:SF49">
    <property type="entry name" value="MITOCHONDRIAL-PROCESSING PEPTIDASE SUBUNIT ALPHA"/>
    <property type="match status" value="1"/>
</dbReference>
<dbReference type="InterPro" id="IPR001431">
    <property type="entry name" value="Pept_M16_Zn_BS"/>
</dbReference>
<organism evidence="7 8">
    <name type="scientific">Phyllobacterium endophyticum</name>
    <dbReference type="NCBI Taxonomy" id="1149773"/>
    <lineage>
        <taxon>Bacteria</taxon>
        <taxon>Pseudomonadati</taxon>
        <taxon>Pseudomonadota</taxon>
        <taxon>Alphaproteobacteria</taxon>
        <taxon>Hyphomicrobiales</taxon>
        <taxon>Phyllobacteriaceae</taxon>
        <taxon>Phyllobacterium</taxon>
    </lineage>
</organism>
<evidence type="ECO:0000259" key="5">
    <source>
        <dbReference type="Pfam" id="PF00675"/>
    </source>
</evidence>
<feature type="domain" description="Peptidase M16 N-terminal" evidence="5">
    <location>
        <begin position="14"/>
        <end position="160"/>
    </location>
</feature>
<dbReference type="GO" id="GO:0046872">
    <property type="term" value="F:metal ion binding"/>
    <property type="evidence" value="ECO:0007669"/>
    <property type="project" value="InterPro"/>
</dbReference>
<comment type="caution">
    <text evidence="7">The sequence shown here is derived from an EMBL/GenBank/DDBJ whole genome shotgun (WGS) entry which is preliminary data.</text>
</comment>
<reference evidence="8" key="1">
    <citation type="submission" date="2017-11" db="EMBL/GenBank/DDBJ databases">
        <authorList>
            <person name="Kuznetsova I."/>
            <person name="Sazanova A."/>
            <person name="Chirak E."/>
            <person name="Safronova V."/>
            <person name="Willems A."/>
        </authorList>
    </citation>
    <scope>NUCLEOTIDE SEQUENCE [LARGE SCALE GENOMIC DNA]</scope>
    <source>
        <strain evidence="8">PEPV15</strain>
    </source>
</reference>